<feature type="transmembrane region" description="Helical" evidence="1">
    <location>
        <begin position="144"/>
        <end position="164"/>
    </location>
</feature>
<name>A0ABR7PF29_9FIRM</name>
<sequence length="239" mass="27109">MSRKIKTLLLSLTPIAVYFIIEILVSCGCTFTGMLGMTAVSGTVFGNWLSGFLEQEWLYLISILAYLIFFVIGVFWYKRMRAGGKYPVWNQQKNLNLSVLLKLAVLGIFVQFAISFLLNLVYIVRPDLMQNYTKVMENLGSGNPSLFSVFYVVITAPIVEEMLMRGLCLVILRKEFPFWVANIIQAFYFGMIHLNLVQGIYAFLLGMVLGAVVKRYGTLKASMYLHFVINFSGQLLSLL</sequence>
<feature type="transmembrane region" description="Helical" evidence="1">
    <location>
        <begin position="12"/>
        <end position="37"/>
    </location>
</feature>
<keyword evidence="3" id="KW-0645">Protease</keyword>
<reference evidence="3 4" key="1">
    <citation type="submission" date="2020-08" db="EMBL/GenBank/DDBJ databases">
        <title>Genome public.</title>
        <authorList>
            <person name="Liu C."/>
            <person name="Sun Q."/>
        </authorList>
    </citation>
    <scope>NUCLEOTIDE SEQUENCE [LARGE SCALE GENOMIC DNA]</scope>
    <source>
        <strain evidence="3 4">3_YM_SP_D4_24.mj</strain>
    </source>
</reference>
<proteinExistence type="predicted"/>
<dbReference type="InterPro" id="IPR003675">
    <property type="entry name" value="Rce1/LyrA-like_dom"/>
</dbReference>
<comment type="caution">
    <text evidence="3">The sequence shown here is derived from an EMBL/GenBank/DDBJ whole genome shotgun (WGS) entry which is preliminary data.</text>
</comment>
<keyword evidence="3" id="KW-0378">Hydrolase</keyword>
<feature type="transmembrane region" description="Helical" evidence="1">
    <location>
        <begin position="57"/>
        <end position="78"/>
    </location>
</feature>
<organism evidence="3 4">
    <name type="scientific">Blautia stercoris</name>
    <dbReference type="NCBI Taxonomy" id="871664"/>
    <lineage>
        <taxon>Bacteria</taxon>
        <taxon>Bacillati</taxon>
        <taxon>Bacillota</taxon>
        <taxon>Clostridia</taxon>
        <taxon>Lachnospirales</taxon>
        <taxon>Lachnospiraceae</taxon>
        <taxon>Blautia</taxon>
    </lineage>
</organism>
<dbReference type="RefSeq" id="WP_187559297.1">
    <property type="nucleotide sequence ID" value="NZ_JACRTP010000012.1"/>
</dbReference>
<dbReference type="PANTHER" id="PTHR36435">
    <property type="entry name" value="SLR1288 PROTEIN"/>
    <property type="match status" value="1"/>
</dbReference>
<evidence type="ECO:0000256" key="1">
    <source>
        <dbReference type="SAM" id="Phobius"/>
    </source>
</evidence>
<keyword evidence="4" id="KW-1185">Reference proteome</keyword>
<keyword evidence="1" id="KW-0472">Membrane</keyword>
<dbReference type="GO" id="GO:0008237">
    <property type="term" value="F:metallopeptidase activity"/>
    <property type="evidence" value="ECO:0007669"/>
    <property type="project" value="UniProtKB-KW"/>
</dbReference>
<dbReference type="EMBL" id="JACRTP010000012">
    <property type="protein sequence ID" value="MBC8630035.1"/>
    <property type="molecule type" value="Genomic_DNA"/>
</dbReference>
<evidence type="ECO:0000313" key="4">
    <source>
        <dbReference type="Proteomes" id="UP000661649"/>
    </source>
</evidence>
<dbReference type="InterPro" id="IPR052710">
    <property type="entry name" value="CAAX_protease"/>
</dbReference>
<keyword evidence="1" id="KW-0812">Transmembrane</keyword>
<gene>
    <name evidence="3" type="ORF">H8712_15765</name>
</gene>
<dbReference type="Pfam" id="PF02517">
    <property type="entry name" value="Rce1-like"/>
    <property type="match status" value="1"/>
</dbReference>
<dbReference type="Proteomes" id="UP000661649">
    <property type="component" value="Unassembled WGS sequence"/>
</dbReference>
<feature type="domain" description="CAAX prenyl protease 2/Lysostaphin resistance protein A-like" evidence="2">
    <location>
        <begin position="145"/>
        <end position="231"/>
    </location>
</feature>
<keyword evidence="1" id="KW-1133">Transmembrane helix</keyword>
<evidence type="ECO:0000313" key="3">
    <source>
        <dbReference type="EMBL" id="MBC8630035.1"/>
    </source>
</evidence>
<feature type="transmembrane region" description="Helical" evidence="1">
    <location>
        <begin position="200"/>
        <end position="217"/>
    </location>
</feature>
<evidence type="ECO:0000259" key="2">
    <source>
        <dbReference type="Pfam" id="PF02517"/>
    </source>
</evidence>
<dbReference type="PANTHER" id="PTHR36435:SF1">
    <property type="entry name" value="CAAX AMINO TERMINAL PROTEASE FAMILY PROTEIN"/>
    <property type="match status" value="1"/>
</dbReference>
<keyword evidence="3" id="KW-0482">Metalloprotease</keyword>
<feature type="transmembrane region" description="Helical" evidence="1">
    <location>
        <begin position="99"/>
        <end position="124"/>
    </location>
</feature>
<protein>
    <submittedName>
        <fullName evidence="3">CPBP family intramembrane metalloprotease</fullName>
    </submittedName>
</protein>
<accession>A0ABR7PF29</accession>